<protein>
    <recommendedName>
        <fullName evidence="3">F-box domain-containing protein</fullName>
    </recommendedName>
</protein>
<accession>A0ABZ2WT33</accession>
<organism evidence="1 2">
    <name type="scientific">Fusarium acuminatum</name>
    <dbReference type="NCBI Taxonomy" id="5515"/>
    <lineage>
        <taxon>Eukaryota</taxon>
        <taxon>Fungi</taxon>
        <taxon>Dikarya</taxon>
        <taxon>Ascomycota</taxon>
        <taxon>Pezizomycotina</taxon>
        <taxon>Sordariomycetes</taxon>
        <taxon>Hypocreomycetidae</taxon>
        <taxon>Hypocreales</taxon>
        <taxon>Nectriaceae</taxon>
        <taxon>Fusarium</taxon>
        <taxon>Fusarium tricinctum species complex</taxon>
    </lineage>
</organism>
<dbReference type="EMBL" id="CP151261">
    <property type="protein sequence ID" value="WZH43887.1"/>
    <property type="molecule type" value="Genomic_DNA"/>
</dbReference>
<keyword evidence="2" id="KW-1185">Reference proteome</keyword>
<evidence type="ECO:0008006" key="3">
    <source>
        <dbReference type="Google" id="ProtNLM"/>
    </source>
</evidence>
<dbReference type="Proteomes" id="UP001489902">
    <property type="component" value="Chromosome 2"/>
</dbReference>
<gene>
    <name evidence="1" type="ORF">QYS62_004899</name>
</gene>
<evidence type="ECO:0000313" key="1">
    <source>
        <dbReference type="EMBL" id="WZH43887.1"/>
    </source>
</evidence>
<dbReference type="CDD" id="cd09917">
    <property type="entry name" value="F-box_SF"/>
    <property type="match status" value="1"/>
</dbReference>
<evidence type="ECO:0000313" key="2">
    <source>
        <dbReference type="Proteomes" id="UP001489902"/>
    </source>
</evidence>
<reference evidence="1 2" key="1">
    <citation type="submission" date="2024-04" db="EMBL/GenBank/DDBJ databases">
        <title>Complete genome sequence of Fusarium acuminatum.</title>
        <authorList>
            <person name="Lan B."/>
        </authorList>
    </citation>
    <scope>NUCLEOTIDE SEQUENCE [LARGE SCALE GENOMIC DNA]</scope>
    <source>
        <strain evidence="1">1A</strain>
    </source>
</reference>
<proteinExistence type="predicted"/>
<sequence>MQTKYLPILAAAAATTVSASQVTQVDVVHIIETLQVGKHIPSFTPNKRSLNAIFARDNDEECQSSFTSILLSIPTPKPAIQSWARTAETTKVCVIEAPTSLSSDLMAYITAINEWAVEKDDDLNGLVGKCLEEEDVENAGGIGSCSTPGTILFTADKTTDTHLQKPHAAHSTSTNTSLSFTFQLTDNMDNTTNPILSLSTELILDIFDYLSPSSHLDLALSCSALYRRCEPVLGAHRAAHFKYRVTSDLHPETIIDLLKDTPSAKLERWHVRELEFWGTRRDWQDWRSFDLEPETTDGYAGGSVTRGRFEEEEIDAYILKAHRLWDSSCDDFERARSGLEKGEDAFLKLLLIASCPRLHILRYVQRGWDAHRSLQCITKATKWSRSIDSWPPGFQSLRHIQVGISTGSILTGSSVSEGEENHPNGVEFAALLHIPNVESIYYNGLFTNRYEEDEEEDFDFDDKYDFPDKTSSVKHFFLDGVADLSPEFLGSISGASKNLESMVIRADDTYSQYVDDIDGFVQDLARNHPHLEQLIMYNPGGFHGYRCVVYRPEELNNFESIKRITIAATDIELDAYYNQPSQSGGPTAKGLGEFVLEAFPSTVEAICIWGESDVHVESPDPAKPSDILDSAIAHLIESGAYENLKVIYLEDVERAHRQKDRDIALGKPLDAGRKELAFQKSIAAGRKAGVHVCTLMNRDDGGYWRNFPTRPDRFDLKTGPFGERPADLRFNVLTGEWGQDCEGCGECKKCLMVYPPELWKSVARS</sequence>
<name>A0ABZ2WT33_9HYPO</name>